<gene>
    <name evidence="1" type="ORF">EVAR_58038_1</name>
</gene>
<sequence>MNELFSFGFVQIGIVIGSEIRIESGTGNRIENGNRMGIESGTAIENGTGVENERGIGVRIKNGGPDENPRYRKVKYFTIQNFNKYNLDTLFIATNAPGRSAYHRVKQRVAALSKRLSDVILPQEHFGSHLDNKGITIHYDLEKRNFQHAGETLAKTWREMIIDNYNVSAEYRKPEESMQDPAEPNLARYSAHVYELQYFLHVIKCADESCCCHSRSAFRKHSCRHPPQSFKPQGSS</sequence>
<keyword evidence="2" id="KW-1185">Reference proteome</keyword>
<proteinExistence type="predicted"/>
<protein>
    <submittedName>
        <fullName evidence="1">Uncharacterized protein</fullName>
    </submittedName>
</protein>
<accession>A0A4C1Z0Z3</accession>
<dbReference type="AlphaFoldDB" id="A0A4C1Z0Z3"/>
<dbReference type="EMBL" id="BGZK01001500">
    <property type="protein sequence ID" value="GBP81200.1"/>
    <property type="molecule type" value="Genomic_DNA"/>
</dbReference>
<reference evidence="1 2" key="1">
    <citation type="journal article" date="2019" name="Commun. Biol.">
        <title>The bagworm genome reveals a unique fibroin gene that provides high tensile strength.</title>
        <authorList>
            <person name="Kono N."/>
            <person name="Nakamura H."/>
            <person name="Ohtoshi R."/>
            <person name="Tomita M."/>
            <person name="Numata K."/>
            <person name="Arakawa K."/>
        </authorList>
    </citation>
    <scope>NUCLEOTIDE SEQUENCE [LARGE SCALE GENOMIC DNA]</scope>
</reference>
<name>A0A4C1Z0Z3_EUMVA</name>
<comment type="caution">
    <text evidence="1">The sequence shown here is derived from an EMBL/GenBank/DDBJ whole genome shotgun (WGS) entry which is preliminary data.</text>
</comment>
<dbReference type="OrthoDB" id="2433005at2759"/>
<organism evidence="1 2">
    <name type="scientific">Eumeta variegata</name>
    <name type="common">Bagworm moth</name>
    <name type="synonym">Eumeta japonica</name>
    <dbReference type="NCBI Taxonomy" id="151549"/>
    <lineage>
        <taxon>Eukaryota</taxon>
        <taxon>Metazoa</taxon>
        <taxon>Ecdysozoa</taxon>
        <taxon>Arthropoda</taxon>
        <taxon>Hexapoda</taxon>
        <taxon>Insecta</taxon>
        <taxon>Pterygota</taxon>
        <taxon>Neoptera</taxon>
        <taxon>Endopterygota</taxon>
        <taxon>Lepidoptera</taxon>
        <taxon>Glossata</taxon>
        <taxon>Ditrysia</taxon>
        <taxon>Tineoidea</taxon>
        <taxon>Psychidae</taxon>
        <taxon>Oiketicinae</taxon>
        <taxon>Eumeta</taxon>
    </lineage>
</organism>
<dbReference type="PANTHER" id="PTHR46954:SF1">
    <property type="entry name" value="C2H2-TYPE DOMAIN-CONTAINING PROTEIN"/>
    <property type="match status" value="1"/>
</dbReference>
<evidence type="ECO:0000313" key="1">
    <source>
        <dbReference type="EMBL" id="GBP81200.1"/>
    </source>
</evidence>
<dbReference type="PANTHER" id="PTHR46954">
    <property type="entry name" value="C2H2-TYPE DOMAIN-CONTAINING PROTEIN"/>
    <property type="match status" value="1"/>
</dbReference>
<dbReference type="Proteomes" id="UP000299102">
    <property type="component" value="Unassembled WGS sequence"/>
</dbReference>
<evidence type="ECO:0000313" key="2">
    <source>
        <dbReference type="Proteomes" id="UP000299102"/>
    </source>
</evidence>